<dbReference type="EMBL" id="JAWJYY010000001">
    <property type="protein sequence ID" value="MDV4314708.1"/>
    <property type="molecule type" value="Genomic_DNA"/>
</dbReference>
<dbReference type="Proteomes" id="UP001284654">
    <property type="component" value="Unassembled WGS sequence"/>
</dbReference>
<evidence type="ECO:0000313" key="5">
    <source>
        <dbReference type="EMBL" id="QOW42436.1"/>
    </source>
</evidence>
<reference evidence="4 6" key="1">
    <citation type="submission" date="2019-09" db="EMBL/GenBank/DDBJ databases">
        <title>Non-baumannii Acinetobacter spp. carrying blaNDM-1 isolated in China.</title>
        <authorList>
            <person name="Cui C."/>
            <person name="Chen C."/>
            <person name="Sun J."/>
            <person name="Liu Y."/>
        </authorList>
    </citation>
    <scope>NUCLEOTIDE SEQUENCE [LARGE SCALE GENOMIC DNA]</scope>
    <source>
        <strain evidence="4 6">B18</strain>
    </source>
</reference>
<dbReference type="EMBL" id="CP044455">
    <property type="protein sequence ID" value="QIC71231.1"/>
    <property type="molecule type" value="Genomic_DNA"/>
</dbReference>
<organism evidence="4 6">
    <name type="scientific">Acinetobacter indicus</name>
    <dbReference type="NCBI Taxonomy" id="756892"/>
    <lineage>
        <taxon>Bacteria</taxon>
        <taxon>Pseudomonadati</taxon>
        <taxon>Pseudomonadota</taxon>
        <taxon>Gammaproteobacteria</taxon>
        <taxon>Moraxellales</taxon>
        <taxon>Moraxellaceae</taxon>
        <taxon>Acinetobacter</taxon>
    </lineage>
</organism>
<dbReference type="Pfam" id="PF12706">
    <property type="entry name" value="Lactamase_B_2"/>
    <property type="match status" value="1"/>
</dbReference>
<evidence type="ECO:0000259" key="2">
    <source>
        <dbReference type="Pfam" id="PF12706"/>
    </source>
</evidence>
<dbReference type="Proteomes" id="UP000503440">
    <property type="component" value="Chromosome"/>
</dbReference>
<dbReference type="InterPro" id="IPR024884">
    <property type="entry name" value="NAPE-PLD"/>
</dbReference>
<dbReference type="GO" id="GO:0070290">
    <property type="term" value="F:N-acylphosphatidylethanolamine-specific phospholipase D activity"/>
    <property type="evidence" value="ECO:0007669"/>
    <property type="project" value="InterPro"/>
</dbReference>
<evidence type="ECO:0000313" key="7">
    <source>
        <dbReference type="Proteomes" id="UP000593812"/>
    </source>
</evidence>
<keyword evidence="4" id="KW-0378">Hydrolase</keyword>
<evidence type="ECO:0000313" key="3">
    <source>
        <dbReference type="EMBL" id="MDV4314708.1"/>
    </source>
</evidence>
<dbReference type="InterPro" id="IPR036866">
    <property type="entry name" value="RibonucZ/Hydroxyglut_hydro"/>
</dbReference>
<name>A0A7H8VAP2_9GAMM</name>
<protein>
    <submittedName>
        <fullName evidence="3">MBL fold metallo-hydrolase</fullName>
    </submittedName>
    <submittedName>
        <fullName evidence="4">Zn-dependent hydrolase</fullName>
    </submittedName>
</protein>
<dbReference type="GO" id="GO:0005737">
    <property type="term" value="C:cytoplasm"/>
    <property type="evidence" value="ECO:0007669"/>
    <property type="project" value="TreeGrafter"/>
</dbReference>
<evidence type="ECO:0000256" key="1">
    <source>
        <dbReference type="SAM" id="MobiDB-lite"/>
    </source>
</evidence>
<evidence type="ECO:0000313" key="6">
    <source>
        <dbReference type="Proteomes" id="UP000503440"/>
    </source>
</evidence>
<dbReference type="Proteomes" id="UP000593812">
    <property type="component" value="Chromosome"/>
</dbReference>
<feature type="region of interest" description="Disordered" evidence="1">
    <location>
        <begin position="67"/>
        <end position="86"/>
    </location>
</feature>
<sequence length="349" mass="40256">MNQNAEPKHFQLPTETCWSHAWRQPALQFLPSRHYNGAQFFNPVPAPEGRSRSDLLKWLLQRKRNSWTAENTPEQPAEGKRPIPQERPNASLDDWQIWFVGHATVLIQIGPYNFLTDPVWCEYAGPQQGRGPKRICPAGIALEELPTIHAVLLSHNHYDHMDLATLRWLHARFAMPIYTGLGNSWYLPKNFHVVEMDWWQSALFNELKLVYIPAQHGSGRGMRDQNSALWGGFSILHGEDHCFFAGDTGYSSHFKEIHARIGAPRIALLPIGAYEPRDLMRYMHMNPEDAFQAHKDLHSKCSLAIHYRTFQLTDEGREQPEVDLQNAMRKSSKLMNPFYCIREGKKLIV</sequence>
<reference evidence="3" key="3">
    <citation type="submission" date="2023-10" db="EMBL/GenBank/DDBJ databases">
        <authorList>
            <person name="Sykes E.M.E."/>
            <person name="Khan I.U.H."/>
            <person name="Kumar A."/>
        </authorList>
    </citation>
    <scope>NUCLEOTIDE SEQUENCE</scope>
    <source>
        <strain evidence="3">IK5</strain>
    </source>
</reference>
<dbReference type="GO" id="GO:0008270">
    <property type="term" value="F:zinc ion binding"/>
    <property type="evidence" value="ECO:0007669"/>
    <property type="project" value="InterPro"/>
</dbReference>
<dbReference type="GeneID" id="69467748"/>
<dbReference type="AlphaFoldDB" id="A0A7H8VAP2"/>
<dbReference type="SUPFAM" id="SSF56281">
    <property type="entry name" value="Metallo-hydrolase/oxidoreductase"/>
    <property type="match status" value="1"/>
</dbReference>
<feature type="domain" description="Metallo-beta-lactamase" evidence="2">
    <location>
        <begin position="113"/>
        <end position="307"/>
    </location>
</feature>
<reference evidence="5 7" key="2">
    <citation type="submission" date="2020-02" db="EMBL/GenBank/DDBJ databases">
        <title>Tigecycline-resistant Acinetobacter species from pigs and migratory birds.</title>
        <authorList>
            <person name="Chen C."/>
            <person name="Sun J."/>
            <person name="Liao X.-P."/>
            <person name="Liu Y.-H."/>
        </authorList>
    </citation>
    <scope>NUCLEOTIDE SEQUENCE [LARGE SCALE GENOMIC DNA]</scope>
    <source>
        <strain evidence="5 7">C15_T</strain>
    </source>
</reference>
<dbReference type="PANTHER" id="PTHR15032">
    <property type="entry name" value="N-ACYL-PHOSPHATIDYLETHANOLAMINE-HYDROLYZING PHOSPHOLIPASE D"/>
    <property type="match status" value="1"/>
</dbReference>
<dbReference type="InterPro" id="IPR001279">
    <property type="entry name" value="Metallo-B-lactamas"/>
</dbReference>
<dbReference type="RefSeq" id="WP_005182011.1">
    <property type="nucleotide sequence ID" value="NZ_CAXNYR010000009.1"/>
</dbReference>
<dbReference type="PIRSF" id="PIRSF038896">
    <property type="entry name" value="NAPE-PLD"/>
    <property type="match status" value="1"/>
</dbReference>
<gene>
    <name evidence="4" type="ORF">FSC09_12850</name>
    <name evidence="5" type="ORF">G0027_05960</name>
    <name evidence="3" type="ORF">MSG88_02725</name>
</gene>
<dbReference type="Gene3D" id="3.60.15.10">
    <property type="entry name" value="Ribonuclease Z/Hydroxyacylglutathione hydrolase-like"/>
    <property type="match status" value="1"/>
</dbReference>
<accession>A0A7H8VAP2</accession>
<evidence type="ECO:0000313" key="4">
    <source>
        <dbReference type="EMBL" id="QIC71231.1"/>
    </source>
</evidence>
<dbReference type="EMBL" id="CP048654">
    <property type="protein sequence ID" value="QOW42436.1"/>
    <property type="molecule type" value="Genomic_DNA"/>
</dbReference>
<proteinExistence type="predicted"/>
<dbReference type="PANTHER" id="PTHR15032:SF4">
    <property type="entry name" value="N-ACYL-PHOSPHATIDYLETHANOLAMINE-HYDROLYZING PHOSPHOLIPASE D"/>
    <property type="match status" value="1"/>
</dbReference>